<reference evidence="1 2" key="1">
    <citation type="journal article" date="2019" name="Sci. Rep.">
        <title>Orb-weaving spider Araneus ventricosus genome elucidates the spidroin gene catalogue.</title>
        <authorList>
            <person name="Kono N."/>
            <person name="Nakamura H."/>
            <person name="Ohtoshi R."/>
            <person name="Moran D.A.P."/>
            <person name="Shinohara A."/>
            <person name="Yoshida Y."/>
            <person name="Fujiwara M."/>
            <person name="Mori M."/>
            <person name="Tomita M."/>
            <person name="Arakawa K."/>
        </authorList>
    </citation>
    <scope>NUCLEOTIDE SEQUENCE [LARGE SCALE GENOMIC DNA]</scope>
</reference>
<dbReference type="Proteomes" id="UP000499080">
    <property type="component" value="Unassembled WGS sequence"/>
</dbReference>
<dbReference type="EMBL" id="BGPR01002613">
    <property type="protein sequence ID" value="GBM76320.1"/>
    <property type="molecule type" value="Genomic_DNA"/>
</dbReference>
<keyword evidence="2" id="KW-1185">Reference proteome</keyword>
<gene>
    <name evidence="1" type="ORF">AVEN_214743_1</name>
</gene>
<protein>
    <submittedName>
        <fullName evidence="1">Uncharacterized protein</fullName>
    </submittedName>
</protein>
<organism evidence="1 2">
    <name type="scientific">Araneus ventricosus</name>
    <name type="common">Orbweaver spider</name>
    <name type="synonym">Epeira ventricosa</name>
    <dbReference type="NCBI Taxonomy" id="182803"/>
    <lineage>
        <taxon>Eukaryota</taxon>
        <taxon>Metazoa</taxon>
        <taxon>Ecdysozoa</taxon>
        <taxon>Arthropoda</taxon>
        <taxon>Chelicerata</taxon>
        <taxon>Arachnida</taxon>
        <taxon>Araneae</taxon>
        <taxon>Araneomorphae</taxon>
        <taxon>Entelegynae</taxon>
        <taxon>Araneoidea</taxon>
        <taxon>Araneidae</taxon>
        <taxon>Araneus</taxon>
    </lineage>
</organism>
<comment type="caution">
    <text evidence="1">The sequence shown here is derived from an EMBL/GenBank/DDBJ whole genome shotgun (WGS) entry which is preliminary data.</text>
</comment>
<proteinExistence type="predicted"/>
<evidence type="ECO:0000313" key="2">
    <source>
        <dbReference type="Proteomes" id="UP000499080"/>
    </source>
</evidence>
<evidence type="ECO:0000313" key="1">
    <source>
        <dbReference type="EMBL" id="GBM76320.1"/>
    </source>
</evidence>
<accession>A0A4Y2IFH3</accession>
<name>A0A4Y2IFH3_ARAVE</name>
<sequence length="105" mass="12149">MICQDASSFASETSSLALIGGRGVPLHRREREFPALIERTRAFVPVRFAPIPRRVSDCEFRYLIEIASSYCTRFEDAKSSYQRTRKLFLLSENESSLHHFEPIHD</sequence>
<dbReference type="AlphaFoldDB" id="A0A4Y2IFH3"/>